<keyword evidence="5 10" id="KW-0997">Cell inner membrane</keyword>
<feature type="domain" description="T2SS protein K second SAM-like" evidence="12">
    <location>
        <begin position="234"/>
        <end position="301"/>
    </location>
</feature>
<evidence type="ECO:0000256" key="1">
    <source>
        <dbReference type="ARBA" id="ARBA00004533"/>
    </source>
</evidence>
<dbReference type="NCBIfam" id="NF037980">
    <property type="entry name" value="T2SS_GspK"/>
    <property type="match status" value="1"/>
</dbReference>
<dbReference type="PIRSF" id="PIRSF002786">
    <property type="entry name" value="XcpX"/>
    <property type="match status" value="1"/>
</dbReference>
<keyword evidence="14" id="KW-0808">Transferase</keyword>
<dbReference type="AlphaFoldDB" id="V5FFW6"/>
<feature type="domain" description="T2SS protein K first SAM-like" evidence="13">
    <location>
        <begin position="118"/>
        <end position="229"/>
    </location>
</feature>
<keyword evidence="8 11" id="KW-1133">Transmembrane helix</keyword>
<dbReference type="Pfam" id="PF21687">
    <property type="entry name" value="T2SSK_1st"/>
    <property type="match status" value="1"/>
</dbReference>
<evidence type="ECO:0000259" key="12">
    <source>
        <dbReference type="Pfam" id="PF03934"/>
    </source>
</evidence>
<organism evidence="14 15">
    <name type="scientific">Vibrio halioticoli NBRC 102217</name>
    <dbReference type="NCBI Taxonomy" id="1219072"/>
    <lineage>
        <taxon>Bacteria</taxon>
        <taxon>Pseudomonadati</taxon>
        <taxon>Pseudomonadota</taxon>
        <taxon>Gammaproteobacteria</taxon>
        <taxon>Vibrionales</taxon>
        <taxon>Vibrionaceae</taxon>
        <taxon>Vibrio</taxon>
    </lineage>
</organism>
<keyword evidence="3 10" id="KW-0813">Transport</keyword>
<dbReference type="InterPro" id="IPR045584">
    <property type="entry name" value="Pilin-like"/>
</dbReference>
<dbReference type="RefSeq" id="WP_023402372.1">
    <property type="nucleotide sequence ID" value="NZ_BAUJ01000003.1"/>
</dbReference>
<evidence type="ECO:0000313" key="15">
    <source>
        <dbReference type="Proteomes" id="UP000017800"/>
    </source>
</evidence>
<dbReference type="GO" id="GO:0016301">
    <property type="term" value="F:kinase activity"/>
    <property type="evidence" value="ECO:0007669"/>
    <property type="project" value="UniProtKB-KW"/>
</dbReference>
<dbReference type="EMBL" id="BAUJ01000003">
    <property type="protein sequence ID" value="GAD87942.1"/>
    <property type="molecule type" value="Genomic_DNA"/>
</dbReference>
<evidence type="ECO:0000259" key="13">
    <source>
        <dbReference type="Pfam" id="PF21687"/>
    </source>
</evidence>
<comment type="caution">
    <text evidence="14">The sequence shown here is derived from an EMBL/GenBank/DDBJ whole genome shotgun (WGS) entry which is preliminary data.</text>
</comment>
<reference evidence="14 15" key="1">
    <citation type="submission" date="2013-11" db="EMBL/GenBank/DDBJ databases">
        <title>Whole genome shotgun sequence of Vibrio halioticoli NBRC 102217.</title>
        <authorList>
            <person name="Isaki S."/>
            <person name="Kimura A."/>
            <person name="Ohji S."/>
            <person name="Hosoyama A."/>
            <person name="Fujita N."/>
            <person name="Hashimoto M."/>
            <person name="Hosoyama Y."/>
            <person name="Yamazoe A."/>
        </authorList>
    </citation>
    <scope>NUCLEOTIDE SEQUENCE [LARGE SCALE GENOMIC DNA]</scope>
    <source>
        <strain evidence="14 15">NBRC 102217</strain>
    </source>
</reference>
<comment type="similarity">
    <text evidence="2 10">Belongs to the GSP K family.</text>
</comment>
<dbReference type="InterPro" id="IPR005628">
    <property type="entry name" value="GspK"/>
</dbReference>
<accession>V5FFW6</accession>
<keyword evidence="7" id="KW-0653">Protein transport</keyword>
<keyword evidence="4 10" id="KW-1003">Cell membrane</keyword>
<evidence type="ECO:0000256" key="8">
    <source>
        <dbReference type="ARBA" id="ARBA00022989"/>
    </source>
</evidence>
<keyword evidence="9 10" id="KW-0472">Membrane</keyword>
<protein>
    <recommendedName>
        <fullName evidence="10">Type II secretion system protein K</fullName>
    </recommendedName>
</protein>
<feature type="transmembrane region" description="Helical" evidence="11">
    <location>
        <begin position="24"/>
        <end position="44"/>
    </location>
</feature>
<dbReference type="SUPFAM" id="SSF158544">
    <property type="entry name" value="GspK insert domain-like"/>
    <property type="match status" value="2"/>
</dbReference>
<evidence type="ECO:0000256" key="3">
    <source>
        <dbReference type="ARBA" id="ARBA00022448"/>
    </source>
</evidence>
<evidence type="ECO:0000256" key="9">
    <source>
        <dbReference type="ARBA" id="ARBA00023136"/>
    </source>
</evidence>
<dbReference type="Gene3D" id="1.10.40.60">
    <property type="entry name" value="EpsJ-like"/>
    <property type="match status" value="2"/>
</dbReference>
<dbReference type="InterPro" id="IPR049179">
    <property type="entry name" value="T2SSK_SAM-like_2nd"/>
</dbReference>
<comment type="subcellular location">
    <subcellularLocation>
        <location evidence="1 10">Cell inner membrane</location>
    </subcellularLocation>
</comment>
<evidence type="ECO:0000313" key="14">
    <source>
        <dbReference type="EMBL" id="GAD87942.1"/>
    </source>
</evidence>
<dbReference type="PANTHER" id="PTHR38831:SF1">
    <property type="entry name" value="TYPE II SECRETION SYSTEM PROTEIN K-RELATED"/>
    <property type="match status" value="1"/>
</dbReference>
<dbReference type="eggNOG" id="COG3156">
    <property type="taxonomic scope" value="Bacteria"/>
</dbReference>
<evidence type="ECO:0000256" key="10">
    <source>
        <dbReference type="PIRNR" id="PIRNR002786"/>
    </source>
</evidence>
<evidence type="ECO:0000256" key="6">
    <source>
        <dbReference type="ARBA" id="ARBA00022692"/>
    </source>
</evidence>
<keyword evidence="15" id="KW-1185">Reference proteome</keyword>
<keyword evidence="14" id="KW-0418">Kinase</keyword>
<dbReference type="Gene3D" id="3.30.1300.30">
    <property type="entry name" value="GSPII I/J protein-like"/>
    <property type="match status" value="1"/>
</dbReference>
<evidence type="ECO:0000256" key="5">
    <source>
        <dbReference type="ARBA" id="ARBA00022519"/>
    </source>
</evidence>
<evidence type="ECO:0000256" key="11">
    <source>
        <dbReference type="SAM" id="Phobius"/>
    </source>
</evidence>
<keyword evidence="6 11" id="KW-0812">Transmembrane</keyword>
<dbReference type="Pfam" id="PF03934">
    <property type="entry name" value="T2SSK"/>
    <property type="match status" value="1"/>
</dbReference>
<dbReference type="SUPFAM" id="SSF54523">
    <property type="entry name" value="Pili subunits"/>
    <property type="match status" value="1"/>
</dbReference>
<dbReference type="InterPro" id="IPR038072">
    <property type="entry name" value="GspK_central_sf"/>
</dbReference>
<evidence type="ECO:0000256" key="7">
    <source>
        <dbReference type="ARBA" id="ARBA00022927"/>
    </source>
</evidence>
<gene>
    <name evidence="14" type="primary">gspK</name>
    <name evidence="14" type="ORF">VHA01S_003_00180</name>
</gene>
<name>V5FFW6_9VIBR</name>
<evidence type="ECO:0000256" key="2">
    <source>
        <dbReference type="ARBA" id="ARBA00007246"/>
    </source>
</evidence>
<dbReference type="InterPro" id="IPR049031">
    <property type="entry name" value="T2SSK_SAM-like_1st"/>
</dbReference>
<evidence type="ECO:0000256" key="4">
    <source>
        <dbReference type="ARBA" id="ARBA00022475"/>
    </source>
</evidence>
<dbReference type="OrthoDB" id="9788973at2"/>
<proteinExistence type="inferred from homology"/>
<sequence length="353" mass="39556">MKIRQNNPSQLIGRTYKGHKQQQGVALIIVLLLLAVMTAIAATMSERLMLSVDRAGNQVNNQQAYWYAIGVEALAKYGIQQSLEDGETVNLSQPWALDEQTYPLEYGEARGVIRDMQACFNVNALAAVQLDATTSARPYLLEVWRTLLEEAGLDNYQAEVVADSTWEYLDENDVVTTQSGVEDATYEGLSPAYMAPNGLIADLSELRSVYQMTGPAMKQISWLACALPTDDLRINVNTIRAWQAKLIVALFNSEISEEQAQKVIEDRPYDGWESTDEFLSEPDIAGVSDDIKNKAKAYLSVDSKYFELDTEVFVQEARVRLRSLLYSENKDESRVVRRRFGGISERNPDSSAQ</sequence>
<dbReference type="GO" id="GO:0009306">
    <property type="term" value="P:protein secretion"/>
    <property type="evidence" value="ECO:0007669"/>
    <property type="project" value="InterPro"/>
</dbReference>
<dbReference type="PANTHER" id="PTHR38831">
    <property type="entry name" value="TYPE II SECRETION SYSTEM PROTEIN K"/>
    <property type="match status" value="1"/>
</dbReference>
<dbReference type="Proteomes" id="UP000017800">
    <property type="component" value="Unassembled WGS sequence"/>
</dbReference>
<dbReference type="GO" id="GO:0005886">
    <property type="term" value="C:plasma membrane"/>
    <property type="evidence" value="ECO:0007669"/>
    <property type="project" value="UniProtKB-SubCell"/>
</dbReference>